<evidence type="ECO:0000313" key="3">
    <source>
        <dbReference type="Proteomes" id="UP001064971"/>
    </source>
</evidence>
<proteinExistence type="predicted"/>
<sequence length="59" mass="6381">MLRRPVGPFSTPVIPEWPAREQASPEPQASEKSARVTVYQVSPPPGGGQAPSIRRSKIT</sequence>
<keyword evidence="3" id="KW-1185">Reference proteome</keyword>
<organism evidence="2 3">
    <name type="scientific">Deinococcus aetherius</name>
    <dbReference type="NCBI Taxonomy" id="200252"/>
    <lineage>
        <taxon>Bacteria</taxon>
        <taxon>Thermotogati</taxon>
        <taxon>Deinococcota</taxon>
        <taxon>Deinococci</taxon>
        <taxon>Deinococcales</taxon>
        <taxon>Deinococcaceae</taxon>
        <taxon>Deinococcus</taxon>
    </lineage>
</organism>
<gene>
    <name evidence="2" type="ORF">DAETH_20730</name>
</gene>
<feature type="region of interest" description="Disordered" evidence="1">
    <location>
        <begin position="1"/>
        <end position="59"/>
    </location>
</feature>
<accession>A0ABM8AEF3</accession>
<evidence type="ECO:0000313" key="2">
    <source>
        <dbReference type="EMBL" id="BDP42104.1"/>
    </source>
</evidence>
<protein>
    <submittedName>
        <fullName evidence="2">Uncharacterized protein</fullName>
    </submittedName>
</protein>
<reference evidence="2" key="1">
    <citation type="submission" date="2022-07" db="EMBL/GenBank/DDBJ databases">
        <title>Complete Genome Sequence of the Radioresistant Bacterium Deinococcus aetherius ST0316, Isolated from the Air Dust collected in Lower Stratosphere above Japan.</title>
        <authorList>
            <person name="Satoh K."/>
            <person name="Hagiwara K."/>
            <person name="Katsumata K."/>
            <person name="Kubo A."/>
            <person name="Yokobori S."/>
            <person name="Yamagishi A."/>
            <person name="Oono Y."/>
            <person name="Narumi I."/>
        </authorList>
    </citation>
    <scope>NUCLEOTIDE SEQUENCE</scope>
    <source>
        <strain evidence="2">ST0316</strain>
    </source>
</reference>
<dbReference type="EMBL" id="AP026560">
    <property type="protein sequence ID" value="BDP42104.1"/>
    <property type="molecule type" value="Genomic_DNA"/>
</dbReference>
<dbReference type="Proteomes" id="UP001064971">
    <property type="component" value="Chromosome"/>
</dbReference>
<name>A0ABM8AEF3_9DEIO</name>
<evidence type="ECO:0000256" key="1">
    <source>
        <dbReference type="SAM" id="MobiDB-lite"/>
    </source>
</evidence>